<protein>
    <submittedName>
        <fullName evidence="1">Uncharacterized protein</fullName>
    </submittedName>
</protein>
<dbReference type="RefSeq" id="WP_188427898.1">
    <property type="nucleotide sequence ID" value="NZ_BAABKH010000010.1"/>
</dbReference>
<dbReference type="AlphaFoldDB" id="A0A917F1L4"/>
<organism evidence="1 2">
    <name type="scientific">Ornithinimicrobium tianjinense</name>
    <dbReference type="NCBI Taxonomy" id="1195761"/>
    <lineage>
        <taxon>Bacteria</taxon>
        <taxon>Bacillati</taxon>
        <taxon>Actinomycetota</taxon>
        <taxon>Actinomycetes</taxon>
        <taxon>Micrococcales</taxon>
        <taxon>Ornithinimicrobiaceae</taxon>
        <taxon>Ornithinimicrobium</taxon>
    </lineage>
</organism>
<comment type="caution">
    <text evidence="1">The sequence shown here is derived from an EMBL/GenBank/DDBJ whole genome shotgun (WGS) entry which is preliminary data.</text>
</comment>
<gene>
    <name evidence="1" type="ORF">GCM10011366_03620</name>
</gene>
<keyword evidence="2" id="KW-1185">Reference proteome</keyword>
<reference evidence="1" key="2">
    <citation type="submission" date="2020-09" db="EMBL/GenBank/DDBJ databases">
        <authorList>
            <person name="Sun Q."/>
            <person name="Zhou Y."/>
        </authorList>
    </citation>
    <scope>NUCLEOTIDE SEQUENCE</scope>
    <source>
        <strain evidence="1">CGMCC 1.12160</strain>
    </source>
</reference>
<dbReference type="EMBL" id="BMEM01000001">
    <property type="protein sequence ID" value="GGF39284.1"/>
    <property type="molecule type" value="Genomic_DNA"/>
</dbReference>
<reference evidence="1" key="1">
    <citation type="journal article" date="2014" name="Int. J. Syst. Evol. Microbiol.">
        <title>Complete genome sequence of Corynebacterium casei LMG S-19264T (=DSM 44701T), isolated from a smear-ripened cheese.</title>
        <authorList>
            <consortium name="US DOE Joint Genome Institute (JGI-PGF)"/>
            <person name="Walter F."/>
            <person name="Albersmeier A."/>
            <person name="Kalinowski J."/>
            <person name="Ruckert C."/>
        </authorList>
    </citation>
    <scope>NUCLEOTIDE SEQUENCE</scope>
    <source>
        <strain evidence="1">CGMCC 1.12160</strain>
    </source>
</reference>
<dbReference type="Gene3D" id="2.50.20.20">
    <property type="match status" value="1"/>
</dbReference>
<evidence type="ECO:0000313" key="1">
    <source>
        <dbReference type="EMBL" id="GGF39284.1"/>
    </source>
</evidence>
<sequence length="116" mass="12433">MEPIFGVPLEATFTGRPDSPSYGMDVDFAGMTVEGVVADGVYYVRADEAFWQEAGYADVAADGASAMEGISFPALWSELVTKALVGGYLDTTVAELTELDGTAAYHYVTEKQGREF</sequence>
<dbReference type="Proteomes" id="UP000605670">
    <property type="component" value="Unassembled WGS sequence"/>
</dbReference>
<proteinExistence type="predicted"/>
<evidence type="ECO:0000313" key="2">
    <source>
        <dbReference type="Proteomes" id="UP000605670"/>
    </source>
</evidence>
<accession>A0A917F1L4</accession>
<name>A0A917F1L4_9MICO</name>